<evidence type="ECO:0000313" key="9">
    <source>
        <dbReference type="EMBL" id="MFC5520942.1"/>
    </source>
</evidence>
<dbReference type="Proteomes" id="UP001596084">
    <property type="component" value="Unassembled WGS sequence"/>
</dbReference>
<dbReference type="SUPFAM" id="SSF81296">
    <property type="entry name" value="E set domains"/>
    <property type="match status" value="1"/>
</dbReference>
<evidence type="ECO:0000256" key="2">
    <source>
        <dbReference type="ARBA" id="ARBA00010509"/>
    </source>
</evidence>
<protein>
    <submittedName>
        <fullName evidence="9">Copper homeostasis periplasmic binding protein CopC</fullName>
    </submittedName>
</protein>
<keyword evidence="10" id="KW-1185">Reference proteome</keyword>
<comment type="similarity">
    <text evidence="2">Belongs to the CopC family.</text>
</comment>
<dbReference type="InterPro" id="IPR014755">
    <property type="entry name" value="Cu-Rt/internalin_Ig-like"/>
</dbReference>
<dbReference type="NCBIfam" id="NF033814">
    <property type="entry name" value="copper_CopC"/>
    <property type="match status" value="1"/>
</dbReference>
<gene>
    <name evidence="9" type="primary">copC</name>
    <name evidence="9" type="ORF">ACFPP7_08420</name>
</gene>
<evidence type="ECO:0000256" key="7">
    <source>
        <dbReference type="SAM" id="SignalP"/>
    </source>
</evidence>
<dbReference type="Gene3D" id="2.60.40.1220">
    <property type="match status" value="1"/>
</dbReference>
<evidence type="ECO:0000256" key="5">
    <source>
        <dbReference type="ARBA" id="ARBA00022764"/>
    </source>
</evidence>
<dbReference type="Pfam" id="PF04234">
    <property type="entry name" value="CopC"/>
    <property type="match status" value="1"/>
</dbReference>
<name>A0ABW0Q9S2_9BURK</name>
<evidence type="ECO:0000256" key="3">
    <source>
        <dbReference type="ARBA" id="ARBA00022723"/>
    </source>
</evidence>
<evidence type="ECO:0000259" key="8">
    <source>
        <dbReference type="Pfam" id="PF04234"/>
    </source>
</evidence>
<dbReference type="InterPro" id="IPR047685">
    <property type="entry name" value="CopC-like"/>
</dbReference>
<comment type="caution">
    <text evidence="9">The sequence shown here is derived from an EMBL/GenBank/DDBJ whole genome shotgun (WGS) entry which is preliminary data.</text>
</comment>
<feature type="signal peptide" evidence="7">
    <location>
        <begin position="1"/>
        <end position="34"/>
    </location>
</feature>
<dbReference type="InterPro" id="IPR007348">
    <property type="entry name" value="CopC_dom"/>
</dbReference>
<proteinExistence type="inferred from homology"/>
<keyword evidence="5" id="KW-0574">Periplasm</keyword>
<dbReference type="InterPro" id="IPR032694">
    <property type="entry name" value="CopC/D"/>
</dbReference>
<dbReference type="RefSeq" id="WP_068833587.1">
    <property type="nucleotide sequence ID" value="NZ_JBHSMX010000012.1"/>
</dbReference>
<dbReference type="PANTHER" id="PTHR34820:SF4">
    <property type="entry name" value="INNER MEMBRANE PROTEIN YEBZ"/>
    <property type="match status" value="1"/>
</dbReference>
<reference evidence="10" key="1">
    <citation type="journal article" date="2019" name="Int. J. Syst. Evol. Microbiol.">
        <title>The Global Catalogue of Microorganisms (GCM) 10K type strain sequencing project: providing services to taxonomists for standard genome sequencing and annotation.</title>
        <authorList>
            <consortium name="The Broad Institute Genomics Platform"/>
            <consortium name="The Broad Institute Genome Sequencing Center for Infectious Disease"/>
            <person name="Wu L."/>
            <person name="Ma J."/>
        </authorList>
    </citation>
    <scope>NUCLEOTIDE SEQUENCE [LARGE SCALE GENOMIC DNA]</scope>
    <source>
        <strain evidence="10">CGMCC 4.7277</strain>
    </source>
</reference>
<keyword evidence="4 7" id="KW-0732">Signal</keyword>
<evidence type="ECO:0000256" key="4">
    <source>
        <dbReference type="ARBA" id="ARBA00022729"/>
    </source>
</evidence>
<keyword evidence="3" id="KW-0479">Metal-binding</keyword>
<accession>A0ABW0Q9S2</accession>
<feature type="chain" id="PRO_5046124815" evidence="7">
    <location>
        <begin position="35"/>
        <end position="130"/>
    </location>
</feature>
<keyword evidence="6" id="KW-0186">Copper</keyword>
<comment type="subcellular location">
    <subcellularLocation>
        <location evidence="1">Periplasm</location>
    </subcellularLocation>
</comment>
<sequence length="130" mass="14027">MQNSSFHCSAIRAFFRRFAVVSALCLGSIGQAWAHAHPETQSPVAGAVVSAPQEVRITYNEALEPAFSSLIVIDARGKQVNSAKALVDSTTHKTMRVALPTLPAGAYQVKWVAVADDGHRTRGSYKFTVK</sequence>
<evidence type="ECO:0000256" key="6">
    <source>
        <dbReference type="ARBA" id="ARBA00023008"/>
    </source>
</evidence>
<evidence type="ECO:0000256" key="1">
    <source>
        <dbReference type="ARBA" id="ARBA00004418"/>
    </source>
</evidence>
<evidence type="ECO:0000313" key="10">
    <source>
        <dbReference type="Proteomes" id="UP001596084"/>
    </source>
</evidence>
<dbReference type="EMBL" id="JBHSMX010000012">
    <property type="protein sequence ID" value="MFC5520942.1"/>
    <property type="molecule type" value="Genomic_DNA"/>
</dbReference>
<dbReference type="PANTHER" id="PTHR34820">
    <property type="entry name" value="INNER MEMBRANE PROTEIN YEBZ"/>
    <property type="match status" value="1"/>
</dbReference>
<feature type="domain" description="CopC" evidence="8">
    <location>
        <begin position="35"/>
        <end position="129"/>
    </location>
</feature>
<dbReference type="InterPro" id="IPR014756">
    <property type="entry name" value="Ig_E-set"/>
</dbReference>
<organism evidence="9 10">
    <name type="scientific">Polaromonas jejuensis</name>
    <dbReference type="NCBI Taxonomy" id="457502"/>
    <lineage>
        <taxon>Bacteria</taxon>
        <taxon>Pseudomonadati</taxon>
        <taxon>Pseudomonadota</taxon>
        <taxon>Betaproteobacteria</taxon>
        <taxon>Burkholderiales</taxon>
        <taxon>Comamonadaceae</taxon>
        <taxon>Polaromonas</taxon>
    </lineage>
</organism>